<dbReference type="InterPro" id="IPR014968">
    <property type="entry name" value="XisI"/>
</dbReference>
<name>A0A098SAA3_9BACT</name>
<dbReference type="SUPFAM" id="SSF143847">
    <property type="entry name" value="XisI-like"/>
    <property type="match status" value="1"/>
</dbReference>
<dbReference type="InterPro" id="IPR035943">
    <property type="entry name" value="XisI-like_sf"/>
</dbReference>
<organism evidence="1 2">
    <name type="scientific">Phaeodactylibacter xiamenensis</name>
    <dbReference type="NCBI Taxonomy" id="1524460"/>
    <lineage>
        <taxon>Bacteria</taxon>
        <taxon>Pseudomonadati</taxon>
        <taxon>Bacteroidota</taxon>
        <taxon>Saprospiria</taxon>
        <taxon>Saprospirales</taxon>
        <taxon>Haliscomenobacteraceae</taxon>
        <taxon>Phaeodactylibacter</taxon>
    </lineage>
</organism>
<dbReference type="CDD" id="cd16382">
    <property type="entry name" value="XisI-like"/>
    <property type="match status" value="1"/>
</dbReference>
<proteinExistence type="predicted"/>
<reference evidence="1 2" key="1">
    <citation type="journal article" date="2014" name="Int. J. Syst. Evol. Microbiol.">
        <title>Phaeodactylibacter xiamenensis gen. nov., sp. nov., a member of the family Saprospiraceae isolated from the marine alga Phaeodactylum tricornutum.</title>
        <authorList>
            <person name="Chen Z.Jr."/>
            <person name="Lei X."/>
            <person name="Lai Q."/>
            <person name="Li Y."/>
            <person name="Zhang B."/>
            <person name="Zhang J."/>
            <person name="Zhang H."/>
            <person name="Yang L."/>
            <person name="Zheng W."/>
            <person name="Tian Y."/>
            <person name="Yu Z."/>
            <person name="Xu H.Jr."/>
            <person name="Zheng T."/>
        </authorList>
    </citation>
    <scope>NUCLEOTIDE SEQUENCE [LARGE SCALE GENOMIC DNA]</scope>
    <source>
        <strain evidence="1 2">KD52</strain>
    </source>
</reference>
<evidence type="ECO:0000313" key="2">
    <source>
        <dbReference type="Proteomes" id="UP000029736"/>
    </source>
</evidence>
<protein>
    <recommendedName>
        <fullName evidence="3">XisI protein</fullName>
    </recommendedName>
</protein>
<evidence type="ECO:0000313" key="1">
    <source>
        <dbReference type="EMBL" id="KGE88573.1"/>
    </source>
</evidence>
<dbReference type="Gene3D" id="3.30.310.110">
    <property type="entry name" value="XisI-like"/>
    <property type="match status" value="1"/>
</dbReference>
<dbReference type="OrthoDB" id="961570at2"/>
<comment type="caution">
    <text evidence="1">The sequence shown here is derived from an EMBL/GenBank/DDBJ whole genome shotgun (WGS) entry which is preliminary data.</text>
</comment>
<dbReference type="Pfam" id="PF08869">
    <property type="entry name" value="XisI"/>
    <property type="match status" value="1"/>
</dbReference>
<keyword evidence="2" id="KW-1185">Reference proteome</keyword>
<gene>
    <name evidence="1" type="ORF">IX84_07790</name>
</gene>
<dbReference type="RefSeq" id="WP_044218214.1">
    <property type="nucleotide sequence ID" value="NZ_JBKAGJ010000006.1"/>
</dbReference>
<evidence type="ECO:0008006" key="3">
    <source>
        <dbReference type="Google" id="ProtNLM"/>
    </source>
</evidence>
<dbReference type="Proteomes" id="UP000029736">
    <property type="component" value="Unassembled WGS sequence"/>
</dbReference>
<dbReference type="STRING" id="1524460.IX84_07790"/>
<accession>A0A098SAA3</accession>
<dbReference type="AlphaFoldDB" id="A0A098SAA3"/>
<dbReference type="EMBL" id="JPOS01000018">
    <property type="protein sequence ID" value="KGE88573.1"/>
    <property type="molecule type" value="Genomic_DNA"/>
</dbReference>
<sequence>MDKIARYSHYITTLLNRYAQEPVANQEGVGYQVVYDLKSHHYLLLRLGWTEDAYIHYCTIHLDIIDEKIWLQQNNSDLLIADELVGMGVDRNDIIMGTDPAYIRNPSDFAAA</sequence>